<name>A0AAV4FV32_9GAST</name>
<accession>A0AAV4FV32</accession>
<comment type="caution">
    <text evidence="1">The sequence shown here is derived from an EMBL/GenBank/DDBJ whole genome shotgun (WGS) entry which is preliminary data.</text>
</comment>
<evidence type="ECO:0000313" key="1">
    <source>
        <dbReference type="EMBL" id="GFR76176.1"/>
    </source>
</evidence>
<dbReference type="EMBL" id="BMAT01004581">
    <property type="protein sequence ID" value="GFR76176.1"/>
    <property type="molecule type" value="Genomic_DNA"/>
</dbReference>
<organism evidence="1 2">
    <name type="scientific">Elysia marginata</name>
    <dbReference type="NCBI Taxonomy" id="1093978"/>
    <lineage>
        <taxon>Eukaryota</taxon>
        <taxon>Metazoa</taxon>
        <taxon>Spiralia</taxon>
        <taxon>Lophotrochozoa</taxon>
        <taxon>Mollusca</taxon>
        <taxon>Gastropoda</taxon>
        <taxon>Heterobranchia</taxon>
        <taxon>Euthyneura</taxon>
        <taxon>Panpulmonata</taxon>
        <taxon>Sacoglossa</taxon>
        <taxon>Placobranchoidea</taxon>
        <taxon>Plakobranchidae</taxon>
        <taxon>Elysia</taxon>
    </lineage>
</organism>
<dbReference type="Proteomes" id="UP000762676">
    <property type="component" value="Unassembled WGS sequence"/>
</dbReference>
<reference evidence="1 2" key="1">
    <citation type="journal article" date="2021" name="Elife">
        <title>Chloroplast acquisition without the gene transfer in kleptoplastic sea slugs, Plakobranchus ocellatus.</title>
        <authorList>
            <person name="Maeda T."/>
            <person name="Takahashi S."/>
            <person name="Yoshida T."/>
            <person name="Shimamura S."/>
            <person name="Takaki Y."/>
            <person name="Nagai Y."/>
            <person name="Toyoda A."/>
            <person name="Suzuki Y."/>
            <person name="Arimoto A."/>
            <person name="Ishii H."/>
            <person name="Satoh N."/>
            <person name="Nishiyama T."/>
            <person name="Hasebe M."/>
            <person name="Maruyama T."/>
            <person name="Minagawa J."/>
            <person name="Obokata J."/>
            <person name="Shigenobu S."/>
        </authorList>
    </citation>
    <scope>NUCLEOTIDE SEQUENCE [LARGE SCALE GENOMIC DNA]</scope>
</reference>
<gene>
    <name evidence="1" type="ORF">ElyMa_002205800</name>
</gene>
<dbReference type="AlphaFoldDB" id="A0AAV4FV32"/>
<sequence>MKVIGEPQAALQFVLQSSSLGYANGQCRCDSVPRPCHQWSVTARHSQFADHSRCPSPVPPHHHTLLVILVATSLATSSGHLTLRDGRSDTLTPLLVSSFQSGTKSKEGGGGRGGGVRQNMEQMFTLRQFWARSLLRQEHLSYGLVRTNPGRFHEIEKD</sequence>
<proteinExistence type="predicted"/>
<protein>
    <submittedName>
        <fullName evidence="1">Uncharacterized protein</fullName>
    </submittedName>
</protein>
<evidence type="ECO:0000313" key="2">
    <source>
        <dbReference type="Proteomes" id="UP000762676"/>
    </source>
</evidence>
<keyword evidence="2" id="KW-1185">Reference proteome</keyword>